<protein>
    <submittedName>
        <fullName evidence="1">Uncharacterized protein</fullName>
    </submittedName>
</protein>
<evidence type="ECO:0000313" key="1">
    <source>
        <dbReference type="EMBL" id="CEK48656.1"/>
    </source>
</evidence>
<reference evidence="1" key="1">
    <citation type="submission" date="2014-12" db="EMBL/GenBank/DDBJ databases">
        <title>Insight into the proteome of Arion vulgaris.</title>
        <authorList>
            <person name="Aradska J."/>
            <person name="Bulat T."/>
            <person name="Smidak R."/>
            <person name="Sarate P."/>
            <person name="Gangsoo J."/>
            <person name="Sialana F."/>
            <person name="Bilban M."/>
            <person name="Lubec G."/>
        </authorList>
    </citation>
    <scope>NUCLEOTIDE SEQUENCE</scope>
    <source>
        <tissue evidence="1">Skin</tissue>
    </source>
</reference>
<name>A0A0B6XYN6_9EUPU</name>
<dbReference type="EMBL" id="HACG01001791">
    <property type="protein sequence ID" value="CEK48656.1"/>
    <property type="molecule type" value="Transcribed_RNA"/>
</dbReference>
<proteinExistence type="predicted"/>
<sequence>AIIYELITLVILHKNQHAMFMTSTVLIPPLVSSASQLCFLLDDFAQLQLILLPLIENECSYLREHLKLLPDLLCKCSFT</sequence>
<accession>A0A0B6XYN6</accession>
<dbReference type="AlphaFoldDB" id="A0A0B6XYN6"/>
<feature type="non-terminal residue" evidence="1">
    <location>
        <position position="1"/>
    </location>
</feature>
<gene>
    <name evidence="1" type="primary">ORF4761</name>
</gene>
<organism evidence="1">
    <name type="scientific">Arion vulgaris</name>
    <dbReference type="NCBI Taxonomy" id="1028688"/>
    <lineage>
        <taxon>Eukaryota</taxon>
        <taxon>Metazoa</taxon>
        <taxon>Spiralia</taxon>
        <taxon>Lophotrochozoa</taxon>
        <taxon>Mollusca</taxon>
        <taxon>Gastropoda</taxon>
        <taxon>Heterobranchia</taxon>
        <taxon>Euthyneura</taxon>
        <taxon>Panpulmonata</taxon>
        <taxon>Eupulmonata</taxon>
        <taxon>Stylommatophora</taxon>
        <taxon>Helicina</taxon>
        <taxon>Arionoidea</taxon>
        <taxon>Arionidae</taxon>
        <taxon>Arion</taxon>
    </lineage>
</organism>